<dbReference type="PANTHER" id="PTHR13808:SF34">
    <property type="entry name" value="CREB-BINDING PROTEIN"/>
    <property type="match status" value="1"/>
</dbReference>
<gene>
    <name evidence="9" type="ORF">CR201_G0045563</name>
</gene>
<keyword evidence="5" id="KW-0804">Transcription</keyword>
<sequence length="253" mass="27253">DGSNSGNIGTLSTIPTAAPPSSTGVRKGWHEHVTQDLRSHLVHKLVQAIFPTPDPAALKDRRMENLVAYAKKVEGDMYESANSRDEYYHLLAEKIYKIQKELEEKRRSRLHKQGILGNQPALPAPGAQPPVIPQAQPVRPPRMNSFNPMSLGNVQLPQAPMGPRAASPMNHSVQMNSMSSVPGMAISPSRMPQPPNMMGAHTNNMMAQAPAQSQFLPQNQFPSSSGAMSVGMGQPPAQTGVSQVLCPTGTMAP</sequence>
<comment type="caution">
    <text evidence="9">The sequence shown here is derived from an EMBL/GenBank/DDBJ whole genome shotgun (WGS) entry which is preliminary data.</text>
</comment>
<dbReference type="GO" id="GO:0045944">
    <property type="term" value="P:positive regulation of transcription by RNA polymerase II"/>
    <property type="evidence" value="ECO:0007669"/>
    <property type="project" value="TreeGrafter"/>
</dbReference>
<dbReference type="FunFam" id="1.10.246.20:FF:000001">
    <property type="entry name" value="E1A binding protein p300"/>
    <property type="match status" value="1"/>
</dbReference>
<dbReference type="EC" id="2.3.1.48" evidence="2"/>
<dbReference type="GO" id="GO:0004402">
    <property type="term" value="F:histone acetyltransferase activity"/>
    <property type="evidence" value="ECO:0007669"/>
    <property type="project" value="InterPro"/>
</dbReference>
<dbReference type="GO" id="GO:0003713">
    <property type="term" value="F:transcription coactivator activity"/>
    <property type="evidence" value="ECO:0007669"/>
    <property type="project" value="TreeGrafter"/>
</dbReference>
<dbReference type="Gene3D" id="1.10.246.20">
    <property type="entry name" value="Coactivator CBP, KIX domain"/>
    <property type="match status" value="1"/>
</dbReference>
<dbReference type="AlphaFoldDB" id="A0A2J8S7J0"/>
<evidence type="ECO:0000256" key="5">
    <source>
        <dbReference type="ARBA" id="ARBA00023163"/>
    </source>
</evidence>
<feature type="compositionally biased region" description="Polar residues" evidence="7">
    <location>
        <begin position="1"/>
        <end position="24"/>
    </location>
</feature>
<dbReference type="GO" id="GO:0031490">
    <property type="term" value="F:chromatin DNA binding"/>
    <property type="evidence" value="ECO:0007669"/>
    <property type="project" value="TreeGrafter"/>
</dbReference>
<dbReference type="InterPro" id="IPR013178">
    <property type="entry name" value="Histone_AcTrfase_Rtt109/CBP"/>
</dbReference>
<feature type="non-terminal residue" evidence="9">
    <location>
        <position position="1"/>
    </location>
</feature>
<dbReference type="PROSITE" id="PS50952">
    <property type="entry name" value="KIX"/>
    <property type="match status" value="1"/>
</dbReference>
<name>A0A2J8S7J0_PONAB</name>
<dbReference type="GO" id="GO:0005667">
    <property type="term" value="C:transcription regulator complex"/>
    <property type="evidence" value="ECO:0007669"/>
    <property type="project" value="TreeGrafter"/>
</dbReference>
<dbReference type="InterPro" id="IPR036529">
    <property type="entry name" value="KIX_dom_sf"/>
</dbReference>
<evidence type="ECO:0000256" key="3">
    <source>
        <dbReference type="ARBA" id="ARBA00022679"/>
    </source>
</evidence>
<dbReference type="PANTHER" id="PTHR13808">
    <property type="entry name" value="CBP/P300-RELATED"/>
    <property type="match status" value="1"/>
</dbReference>
<feature type="region of interest" description="Disordered" evidence="7">
    <location>
        <begin position="223"/>
        <end position="253"/>
    </location>
</feature>
<dbReference type="InterPro" id="IPR003101">
    <property type="entry name" value="KIX_dom"/>
</dbReference>
<dbReference type="EMBL" id="NDHI03003602">
    <property type="protein sequence ID" value="PNJ16720.1"/>
    <property type="molecule type" value="Genomic_DNA"/>
</dbReference>
<proteinExistence type="predicted"/>
<dbReference type="GO" id="GO:0000123">
    <property type="term" value="C:histone acetyltransferase complex"/>
    <property type="evidence" value="ECO:0007669"/>
    <property type="project" value="TreeGrafter"/>
</dbReference>
<feature type="region of interest" description="Disordered" evidence="7">
    <location>
        <begin position="1"/>
        <end position="27"/>
    </location>
</feature>
<evidence type="ECO:0000256" key="1">
    <source>
        <dbReference type="ARBA" id="ARBA00004123"/>
    </source>
</evidence>
<keyword evidence="6" id="KW-0539">Nucleus</keyword>
<evidence type="ECO:0000256" key="2">
    <source>
        <dbReference type="ARBA" id="ARBA00013184"/>
    </source>
</evidence>
<accession>A0A2J8S7J0</accession>
<evidence type="ECO:0000256" key="6">
    <source>
        <dbReference type="ARBA" id="ARBA00023242"/>
    </source>
</evidence>
<comment type="subcellular location">
    <subcellularLocation>
        <location evidence="1">Nucleus</location>
    </subcellularLocation>
</comment>
<dbReference type="Pfam" id="PF02172">
    <property type="entry name" value="KIX"/>
    <property type="match status" value="1"/>
</dbReference>
<reference evidence="9" key="1">
    <citation type="submission" date="2017-12" db="EMBL/GenBank/DDBJ databases">
        <title>High-resolution comparative analysis of great ape genomes.</title>
        <authorList>
            <person name="Pollen A."/>
            <person name="Hastie A."/>
            <person name="Hormozdiari F."/>
            <person name="Dougherty M."/>
            <person name="Liu R."/>
            <person name="Chaisson M."/>
            <person name="Hoppe E."/>
            <person name="Hill C."/>
            <person name="Pang A."/>
            <person name="Hillier L."/>
            <person name="Baker C."/>
            <person name="Armstrong J."/>
            <person name="Shendure J."/>
            <person name="Paten B."/>
            <person name="Wilson R."/>
            <person name="Chao H."/>
            <person name="Schneider V."/>
            <person name="Ventura M."/>
            <person name="Kronenberg Z."/>
            <person name="Murali S."/>
            <person name="Gordon D."/>
            <person name="Cantsilieris S."/>
            <person name="Munson K."/>
            <person name="Nelson B."/>
            <person name="Raja A."/>
            <person name="Underwood J."/>
            <person name="Diekhans M."/>
            <person name="Fiddes I."/>
            <person name="Haussler D."/>
            <person name="Eichler E."/>
        </authorList>
    </citation>
    <scope>NUCLEOTIDE SEQUENCE [LARGE SCALE GENOMIC DNA]</scope>
    <source>
        <strain evidence="9">Susie</strain>
    </source>
</reference>
<evidence type="ECO:0000313" key="9">
    <source>
        <dbReference type="EMBL" id="PNJ16720.1"/>
    </source>
</evidence>
<feature type="domain" description="KIX" evidence="8">
    <location>
        <begin position="24"/>
        <end position="103"/>
    </location>
</feature>
<organism evidence="9">
    <name type="scientific">Pongo abelii</name>
    <name type="common">Sumatran orangutan</name>
    <name type="synonym">Pongo pygmaeus abelii</name>
    <dbReference type="NCBI Taxonomy" id="9601"/>
    <lineage>
        <taxon>Eukaryota</taxon>
        <taxon>Metazoa</taxon>
        <taxon>Chordata</taxon>
        <taxon>Craniata</taxon>
        <taxon>Vertebrata</taxon>
        <taxon>Euteleostomi</taxon>
        <taxon>Mammalia</taxon>
        <taxon>Eutheria</taxon>
        <taxon>Euarchontoglires</taxon>
        <taxon>Primates</taxon>
        <taxon>Haplorrhini</taxon>
        <taxon>Catarrhini</taxon>
        <taxon>Hominidae</taxon>
        <taxon>Pongo</taxon>
    </lineage>
</organism>
<keyword evidence="3" id="KW-0808">Transferase</keyword>
<dbReference type="SUPFAM" id="SSF47040">
    <property type="entry name" value="Kix domain of CBP (creb binding protein)"/>
    <property type="match status" value="1"/>
</dbReference>
<protein>
    <recommendedName>
        <fullName evidence="2">histone acetyltransferase</fullName>
        <ecNumber evidence="2">2.3.1.48</ecNumber>
    </recommendedName>
</protein>
<evidence type="ECO:0000256" key="7">
    <source>
        <dbReference type="SAM" id="MobiDB-lite"/>
    </source>
</evidence>
<dbReference type="GO" id="GO:0005654">
    <property type="term" value="C:nucleoplasm"/>
    <property type="evidence" value="ECO:0007669"/>
    <property type="project" value="UniProtKB-ARBA"/>
</dbReference>
<evidence type="ECO:0000256" key="4">
    <source>
        <dbReference type="ARBA" id="ARBA00023015"/>
    </source>
</evidence>
<evidence type="ECO:0000259" key="8">
    <source>
        <dbReference type="PROSITE" id="PS50952"/>
    </source>
</evidence>
<keyword evidence="4" id="KW-0805">Transcription regulation</keyword>